<proteinExistence type="predicted"/>
<dbReference type="InParanoid" id="A0A165CH75"/>
<evidence type="ECO:0000313" key="2">
    <source>
        <dbReference type="Proteomes" id="UP000076871"/>
    </source>
</evidence>
<organism evidence="1 2">
    <name type="scientific">Laetiporus sulphureus 93-53</name>
    <dbReference type="NCBI Taxonomy" id="1314785"/>
    <lineage>
        <taxon>Eukaryota</taxon>
        <taxon>Fungi</taxon>
        <taxon>Dikarya</taxon>
        <taxon>Basidiomycota</taxon>
        <taxon>Agaricomycotina</taxon>
        <taxon>Agaricomycetes</taxon>
        <taxon>Polyporales</taxon>
        <taxon>Laetiporus</taxon>
    </lineage>
</organism>
<protein>
    <submittedName>
        <fullName evidence="1">Uncharacterized protein</fullName>
    </submittedName>
</protein>
<accession>A0A165CH75</accession>
<evidence type="ECO:0000313" key="1">
    <source>
        <dbReference type="EMBL" id="KZT02805.1"/>
    </source>
</evidence>
<sequence length="106" mass="12517">MSTSKDAKVSMFQLDETNWTDWFTRMRGYLMMKCLWQYIDMLTYKLSPQMKFNIATALAVTDVDPPETTITPVDINTQESWDEDDQQELGIILVWMQQKLHSDICR</sequence>
<gene>
    <name evidence="1" type="ORF">LAESUDRAFT_716589</name>
</gene>
<reference evidence="1 2" key="1">
    <citation type="journal article" date="2016" name="Mol. Biol. Evol.">
        <title>Comparative Genomics of Early-Diverging Mushroom-Forming Fungi Provides Insights into the Origins of Lignocellulose Decay Capabilities.</title>
        <authorList>
            <person name="Nagy L.G."/>
            <person name="Riley R."/>
            <person name="Tritt A."/>
            <person name="Adam C."/>
            <person name="Daum C."/>
            <person name="Floudas D."/>
            <person name="Sun H."/>
            <person name="Yadav J.S."/>
            <person name="Pangilinan J."/>
            <person name="Larsson K.H."/>
            <person name="Matsuura K."/>
            <person name="Barry K."/>
            <person name="Labutti K."/>
            <person name="Kuo R."/>
            <person name="Ohm R.A."/>
            <person name="Bhattacharya S.S."/>
            <person name="Shirouzu T."/>
            <person name="Yoshinaga Y."/>
            <person name="Martin F.M."/>
            <person name="Grigoriev I.V."/>
            <person name="Hibbett D.S."/>
        </authorList>
    </citation>
    <scope>NUCLEOTIDE SEQUENCE [LARGE SCALE GENOMIC DNA]</scope>
    <source>
        <strain evidence="1 2">93-53</strain>
    </source>
</reference>
<dbReference type="RefSeq" id="XP_040760545.1">
    <property type="nucleotide sequence ID" value="XM_040907269.1"/>
</dbReference>
<dbReference type="GeneID" id="63824298"/>
<name>A0A165CH75_9APHY</name>
<keyword evidence="2" id="KW-1185">Reference proteome</keyword>
<dbReference type="AlphaFoldDB" id="A0A165CH75"/>
<dbReference type="Proteomes" id="UP000076871">
    <property type="component" value="Unassembled WGS sequence"/>
</dbReference>
<dbReference type="EMBL" id="KV427649">
    <property type="protein sequence ID" value="KZT02805.1"/>
    <property type="molecule type" value="Genomic_DNA"/>
</dbReference>